<evidence type="ECO:0000256" key="1">
    <source>
        <dbReference type="ARBA" id="ARBA00004434"/>
    </source>
</evidence>
<keyword evidence="6 11" id="KW-0999">Mitochondrion inner membrane</keyword>
<comment type="similarity">
    <text evidence="2 11">Belongs to the UQCRQ/QCR8 family.</text>
</comment>
<evidence type="ECO:0000256" key="3">
    <source>
        <dbReference type="ARBA" id="ARBA00022448"/>
    </source>
</evidence>
<evidence type="ECO:0000256" key="9">
    <source>
        <dbReference type="ARBA" id="ARBA00023128"/>
    </source>
</evidence>
<evidence type="ECO:0000256" key="6">
    <source>
        <dbReference type="ARBA" id="ARBA00022792"/>
    </source>
</evidence>
<sequence>MRPTAVRMSDMPGPRVYNLWWGDKGNARLKGVIQYSLTPTRQRATHNLIRSYLFNGYRRLSSQVGYWIIPFALGYGTYTWAKSYDEWQNSKAAHVAGHGSH</sequence>
<dbReference type="SUPFAM" id="SSF81508">
    <property type="entry name" value="Ubiquinone-binding protein QP-C of cytochrome bc1 complex (Ubiquinol-cytochrome c reductase)"/>
    <property type="match status" value="1"/>
</dbReference>
<dbReference type="Gene3D" id="1.20.5.210">
    <property type="entry name" value="Cytochrome b-c1 complex subunit 8"/>
    <property type="match status" value="1"/>
</dbReference>
<feature type="transmembrane region" description="Helical" evidence="11">
    <location>
        <begin position="64"/>
        <end position="81"/>
    </location>
</feature>
<dbReference type="InterPro" id="IPR036642">
    <property type="entry name" value="Cyt_bc1_su8_sf"/>
</dbReference>
<comment type="subcellular location">
    <subcellularLocation>
        <location evidence="1 11">Mitochondrion inner membrane</location>
        <topology evidence="1 11">Single-pass membrane protein</topology>
    </subcellularLocation>
</comment>
<dbReference type="EMBL" id="OZ037948">
    <property type="protein sequence ID" value="CAL1709657.1"/>
    <property type="molecule type" value="Genomic_DNA"/>
</dbReference>
<organism evidence="12 13">
    <name type="scientific">Somion occarium</name>
    <dbReference type="NCBI Taxonomy" id="3059160"/>
    <lineage>
        <taxon>Eukaryota</taxon>
        <taxon>Fungi</taxon>
        <taxon>Dikarya</taxon>
        <taxon>Basidiomycota</taxon>
        <taxon>Agaricomycotina</taxon>
        <taxon>Agaricomycetes</taxon>
        <taxon>Polyporales</taxon>
        <taxon>Cerrenaceae</taxon>
        <taxon>Somion</taxon>
    </lineage>
</organism>
<keyword evidence="13" id="KW-1185">Reference proteome</keyword>
<keyword evidence="9 11" id="KW-0496">Mitochondrion</keyword>
<evidence type="ECO:0000256" key="5">
    <source>
        <dbReference type="ARBA" id="ARBA00022692"/>
    </source>
</evidence>
<proteinExistence type="inferred from homology"/>
<evidence type="ECO:0000256" key="10">
    <source>
        <dbReference type="ARBA" id="ARBA00023136"/>
    </source>
</evidence>
<keyword evidence="8 11" id="KW-1133">Transmembrane helix</keyword>
<evidence type="ECO:0000256" key="4">
    <source>
        <dbReference type="ARBA" id="ARBA00022660"/>
    </source>
</evidence>
<keyword evidence="3 11" id="KW-0813">Transport</keyword>
<comment type="function">
    <text evidence="11">Component of the ubiquinol-cytochrome c oxidoreductase, a multisubunit transmembrane complex that is part of the mitochondrial electron transport chain which drives oxidative phosphorylation. The complex plays an important role in the uptake of multiple carbon sources present in different host niches.</text>
</comment>
<evidence type="ECO:0000256" key="8">
    <source>
        <dbReference type="ARBA" id="ARBA00022989"/>
    </source>
</evidence>
<dbReference type="InterPro" id="IPR004205">
    <property type="entry name" value="Cyt_bc1_su8"/>
</dbReference>
<dbReference type="PANTHER" id="PTHR12119">
    <property type="entry name" value="UBIQUINOL-CYTOCHROME C REDUCTASE COMPLEX UBIQUINONE-BINDING PROTEIN QP-C"/>
    <property type="match status" value="1"/>
</dbReference>
<evidence type="ECO:0000256" key="11">
    <source>
        <dbReference type="RuleBase" id="RU368118"/>
    </source>
</evidence>
<reference evidence="13" key="1">
    <citation type="submission" date="2024-04" db="EMBL/GenBank/DDBJ databases">
        <authorList>
            <person name="Shaw F."/>
            <person name="Minotto A."/>
        </authorList>
    </citation>
    <scope>NUCLEOTIDE SEQUENCE [LARGE SCALE GENOMIC DNA]</scope>
</reference>
<keyword evidence="10 11" id="KW-0472">Membrane</keyword>
<evidence type="ECO:0000256" key="7">
    <source>
        <dbReference type="ARBA" id="ARBA00022982"/>
    </source>
</evidence>
<keyword evidence="5 11" id="KW-0812">Transmembrane</keyword>
<evidence type="ECO:0000313" key="13">
    <source>
        <dbReference type="Proteomes" id="UP001497453"/>
    </source>
</evidence>
<dbReference type="Pfam" id="PF02939">
    <property type="entry name" value="UcrQ"/>
    <property type="match status" value="1"/>
</dbReference>
<comment type="subunit">
    <text evidence="11">Component of the ubiquinol-cytochrome c oxidoreductase (cytochrome b-c1 complex, complex III, CIII), a multisubunit enzyme composed of 3 respiratory subunits cytochrome b, cytochrome c1 and Rieske protein, 2 core protein subunits, and additional low-molecular weight protein subunits. The complex exists as an obligatory dimer and forms supercomplexes (SCs) in the inner mitochondrial membrane with cytochrome c oxidase (complex IV, CIV).</text>
</comment>
<protein>
    <recommendedName>
        <fullName evidence="11">Cytochrome b-c1 complex subunit 8</fullName>
    </recommendedName>
    <alternativeName>
        <fullName evidence="11">Complex III subunit 8</fullName>
    </alternativeName>
</protein>
<evidence type="ECO:0000313" key="12">
    <source>
        <dbReference type="EMBL" id="CAL1709657.1"/>
    </source>
</evidence>
<dbReference type="Proteomes" id="UP001497453">
    <property type="component" value="Chromosome 5"/>
</dbReference>
<gene>
    <name evidence="12" type="ORF">GFSPODELE1_LOCUS7440</name>
</gene>
<evidence type="ECO:0000256" key="2">
    <source>
        <dbReference type="ARBA" id="ARBA00007668"/>
    </source>
</evidence>
<dbReference type="PANTHER" id="PTHR12119:SF2">
    <property type="entry name" value="CYTOCHROME B-C1 COMPLEX SUBUNIT 8"/>
    <property type="match status" value="1"/>
</dbReference>
<keyword evidence="4 11" id="KW-0679">Respiratory chain</keyword>
<name>A0ABP1DR56_9APHY</name>
<keyword evidence="7 11" id="KW-0249">Electron transport</keyword>
<accession>A0ABP1DR56</accession>